<keyword evidence="8" id="KW-0966">Cell projection</keyword>
<evidence type="ECO:0000256" key="4">
    <source>
        <dbReference type="ARBA" id="ARBA00023143"/>
    </source>
</evidence>
<evidence type="ECO:0000256" key="5">
    <source>
        <dbReference type="ARBA" id="ARBA00024934"/>
    </source>
</evidence>
<dbReference type="NCBIfam" id="TIGR01396">
    <property type="entry name" value="FlgB"/>
    <property type="match status" value="1"/>
</dbReference>
<comment type="similarity">
    <text evidence="2 6">Belongs to the flagella basal body rod proteins family.</text>
</comment>
<dbReference type="STRING" id="44575.SAMN05216419_1001172"/>
<dbReference type="eggNOG" id="COG1815">
    <property type="taxonomic scope" value="Bacteria"/>
</dbReference>
<comment type="function">
    <text evidence="5 6">Structural component of flagellum, the bacterial motility apparatus. Part of the rod structure of flagellar basal body.</text>
</comment>
<reference evidence="8 9" key="1">
    <citation type="submission" date="2016-12" db="EMBL/GenBank/DDBJ databases">
        <authorList>
            <person name="Song W.-J."/>
            <person name="Kurnit D.M."/>
        </authorList>
    </citation>
    <scope>NUCLEOTIDE SEQUENCE [LARGE SCALE GENOMIC DNA]</scope>
    <source>
        <strain evidence="8 9">ATCC 49181</strain>
    </source>
</reference>
<protein>
    <recommendedName>
        <fullName evidence="3 6">Flagellar basal body rod protein FlgB</fullName>
    </recommendedName>
</protein>
<keyword evidence="8" id="KW-0282">Flagellum</keyword>
<evidence type="ECO:0000259" key="7">
    <source>
        <dbReference type="Pfam" id="PF00460"/>
    </source>
</evidence>
<evidence type="ECO:0000256" key="6">
    <source>
        <dbReference type="PIRNR" id="PIRNR002889"/>
    </source>
</evidence>
<name>A0A1N6IL50_9PROT</name>
<feature type="domain" description="Flagellar basal body rod protein N-terminal" evidence="7">
    <location>
        <begin position="11"/>
        <end position="39"/>
    </location>
</feature>
<dbReference type="InterPro" id="IPR001444">
    <property type="entry name" value="Flag_bb_rod_N"/>
</dbReference>
<dbReference type="EMBL" id="FSRO01000001">
    <property type="protein sequence ID" value="SIO32727.1"/>
    <property type="molecule type" value="Genomic_DNA"/>
</dbReference>
<comment type="subcellular location">
    <subcellularLocation>
        <location evidence="1 6">Bacterial flagellum basal body</location>
    </subcellularLocation>
</comment>
<organism evidence="8 9">
    <name type="scientific">Nitrosomonas cryotolerans ATCC 49181</name>
    <dbReference type="NCBI Taxonomy" id="1131553"/>
    <lineage>
        <taxon>Bacteria</taxon>
        <taxon>Pseudomonadati</taxon>
        <taxon>Pseudomonadota</taxon>
        <taxon>Betaproteobacteria</taxon>
        <taxon>Nitrosomonadales</taxon>
        <taxon>Nitrosomonadaceae</taxon>
        <taxon>Nitrosomonas</taxon>
    </lineage>
</organism>
<evidence type="ECO:0000256" key="3">
    <source>
        <dbReference type="ARBA" id="ARBA00014376"/>
    </source>
</evidence>
<dbReference type="PANTHER" id="PTHR30435:SF12">
    <property type="entry name" value="FLAGELLAR BASAL BODY ROD PROTEIN FLGB"/>
    <property type="match status" value="1"/>
</dbReference>
<dbReference type="Proteomes" id="UP000185062">
    <property type="component" value="Unassembled WGS sequence"/>
</dbReference>
<dbReference type="PROSITE" id="PS00588">
    <property type="entry name" value="FLAGELLA_BB_ROD"/>
    <property type="match status" value="1"/>
</dbReference>
<dbReference type="PANTHER" id="PTHR30435">
    <property type="entry name" value="FLAGELLAR PROTEIN"/>
    <property type="match status" value="1"/>
</dbReference>
<dbReference type="RefSeq" id="WP_028460575.1">
    <property type="nucleotide sequence ID" value="NZ_FSRO01000001.1"/>
</dbReference>
<keyword evidence="9" id="KW-1185">Reference proteome</keyword>
<dbReference type="InterPro" id="IPR006300">
    <property type="entry name" value="FlgB"/>
</dbReference>
<evidence type="ECO:0000313" key="9">
    <source>
        <dbReference type="Proteomes" id="UP000185062"/>
    </source>
</evidence>
<dbReference type="PIRSF" id="PIRSF002889">
    <property type="entry name" value="Rod_FlgB"/>
    <property type="match status" value="1"/>
</dbReference>
<evidence type="ECO:0000256" key="1">
    <source>
        <dbReference type="ARBA" id="ARBA00004117"/>
    </source>
</evidence>
<dbReference type="GO" id="GO:0030694">
    <property type="term" value="C:bacterial-type flagellum basal body, rod"/>
    <property type="evidence" value="ECO:0007669"/>
    <property type="project" value="InterPro"/>
</dbReference>
<keyword evidence="4 6" id="KW-0975">Bacterial flagellum</keyword>
<keyword evidence="8" id="KW-0969">Cilium</keyword>
<gene>
    <name evidence="8" type="ORF">SAMN02743940_1894</name>
</gene>
<evidence type="ECO:0000313" key="8">
    <source>
        <dbReference type="EMBL" id="SIO32727.1"/>
    </source>
</evidence>
<dbReference type="AlphaFoldDB" id="A0A1N6IL50"/>
<dbReference type="GO" id="GO:0071973">
    <property type="term" value="P:bacterial-type flagellum-dependent cell motility"/>
    <property type="evidence" value="ECO:0007669"/>
    <property type="project" value="InterPro"/>
</dbReference>
<dbReference type="Pfam" id="PF00460">
    <property type="entry name" value="Flg_bb_rod"/>
    <property type="match status" value="1"/>
</dbReference>
<proteinExistence type="inferred from homology"/>
<dbReference type="InterPro" id="IPR019776">
    <property type="entry name" value="Flagellar_basal_body_rod_CS"/>
</dbReference>
<comment type="subunit">
    <text evidence="6">The basal body constitutes a major portion of the flagellar organelle and consists of a number of rings mounted on a central rod.</text>
</comment>
<accession>A0A1N6IL50</accession>
<sequence>MINKLNNTLSFHHQTLNLRTTRQELLSSNIANADTPNFKAQDIDFSRTLRETLSSKNMKPGLATTSPAHIHSDSGNISAAQILYRVPQQPSADGNTVDMDTERTRFADNSIKYDASLTFISGQIKSLLSAIKE</sequence>
<evidence type="ECO:0000256" key="2">
    <source>
        <dbReference type="ARBA" id="ARBA00009677"/>
    </source>
</evidence>